<name>A0AAD5P5X5_ACENE</name>
<accession>A0AAD5P5X5</accession>
<dbReference type="EMBL" id="JAJSOW010000002">
    <property type="protein sequence ID" value="KAI9198979.1"/>
    <property type="molecule type" value="Genomic_DNA"/>
</dbReference>
<organism evidence="1 2">
    <name type="scientific">Acer negundo</name>
    <name type="common">Box elder</name>
    <dbReference type="NCBI Taxonomy" id="4023"/>
    <lineage>
        <taxon>Eukaryota</taxon>
        <taxon>Viridiplantae</taxon>
        <taxon>Streptophyta</taxon>
        <taxon>Embryophyta</taxon>
        <taxon>Tracheophyta</taxon>
        <taxon>Spermatophyta</taxon>
        <taxon>Magnoliopsida</taxon>
        <taxon>eudicotyledons</taxon>
        <taxon>Gunneridae</taxon>
        <taxon>Pentapetalae</taxon>
        <taxon>rosids</taxon>
        <taxon>malvids</taxon>
        <taxon>Sapindales</taxon>
        <taxon>Sapindaceae</taxon>
        <taxon>Hippocastanoideae</taxon>
        <taxon>Acereae</taxon>
        <taxon>Acer</taxon>
    </lineage>
</organism>
<proteinExistence type="predicted"/>
<sequence length="233" mass="25911">MTMTEYLTKKKSIFDALTHTGYLISEEDKIMYVLSGLGSEYDPFVIPITSMKSCYSMLEITALLLTHEVRIDQNMQVESLNVNMAVNKKGGQHINNGQMAAMLATPETVADQMWYPKSGATDHCTSDGGNLMNKIDYQGKKKIFMGNGSVLQQQVIVNHVPSLDQVADTFTKALPTPRFLYLRSKLSVIDVRPSLRGDVNSKSIYSNQSMPSQLSSHAFHVKKSTSASVIYEN</sequence>
<evidence type="ECO:0008006" key="3">
    <source>
        <dbReference type="Google" id="ProtNLM"/>
    </source>
</evidence>
<evidence type="ECO:0000313" key="1">
    <source>
        <dbReference type="EMBL" id="KAI9198979.1"/>
    </source>
</evidence>
<keyword evidence="2" id="KW-1185">Reference proteome</keyword>
<comment type="caution">
    <text evidence="1">The sequence shown here is derived from an EMBL/GenBank/DDBJ whole genome shotgun (WGS) entry which is preliminary data.</text>
</comment>
<dbReference type="AlphaFoldDB" id="A0AAD5P5X5"/>
<dbReference type="PANTHER" id="PTHR47481">
    <property type="match status" value="1"/>
</dbReference>
<evidence type="ECO:0000313" key="2">
    <source>
        <dbReference type="Proteomes" id="UP001064489"/>
    </source>
</evidence>
<protein>
    <recommendedName>
        <fullName evidence="3">Retrovirus-related Pol polyprotein from transposon TNT 1-94</fullName>
    </recommendedName>
</protein>
<dbReference type="PANTHER" id="PTHR47481:SF31">
    <property type="entry name" value="OS01G0873500 PROTEIN"/>
    <property type="match status" value="1"/>
</dbReference>
<reference evidence="1 2" key="1">
    <citation type="journal article" date="2022" name="Plant J.">
        <title>Strategies of tolerance reflected in two North American maple genomes.</title>
        <authorList>
            <person name="McEvoy S.L."/>
            <person name="Sezen U.U."/>
            <person name="Trouern-Trend A."/>
            <person name="McMahon S.M."/>
            <person name="Schaberg P.G."/>
            <person name="Yang J."/>
            <person name="Wegrzyn J.L."/>
            <person name="Swenson N.G."/>
        </authorList>
    </citation>
    <scope>NUCLEOTIDE SEQUENCE [LARGE SCALE GENOMIC DNA]</scope>
    <source>
        <strain evidence="1">91603</strain>
    </source>
</reference>
<gene>
    <name evidence="1" type="ORF">LWI28_025389</name>
</gene>
<dbReference type="Proteomes" id="UP001064489">
    <property type="component" value="Chromosome 13"/>
</dbReference>